<dbReference type="Pfam" id="PF16525">
    <property type="entry name" value="MHB"/>
    <property type="match status" value="1"/>
</dbReference>
<accession>A0A1X0JQS4</accession>
<gene>
    <name evidence="4" type="ORF">BST47_14095</name>
</gene>
<evidence type="ECO:0000259" key="3">
    <source>
        <dbReference type="Pfam" id="PF16525"/>
    </source>
</evidence>
<dbReference type="OrthoDB" id="4752309at2"/>
<keyword evidence="2" id="KW-0732">Signal</keyword>
<organism evidence="4 5">
    <name type="scientific">Mycolicibacterium tusciae</name>
    <dbReference type="NCBI Taxonomy" id="75922"/>
    <lineage>
        <taxon>Bacteria</taxon>
        <taxon>Bacillati</taxon>
        <taxon>Actinomycetota</taxon>
        <taxon>Actinomycetes</taxon>
        <taxon>Mycobacteriales</taxon>
        <taxon>Mycobacteriaceae</taxon>
        <taxon>Mycolicibacterium</taxon>
    </lineage>
</organism>
<comment type="caution">
    <text evidence="4">The sequence shown here is derived from an EMBL/GenBank/DDBJ whole genome shotgun (WGS) entry which is preliminary data.</text>
</comment>
<dbReference type="NCBIfam" id="TIGR04529">
    <property type="entry name" value="MTB_hemophore"/>
    <property type="match status" value="1"/>
</dbReference>
<name>A0A1X0JQS4_9MYCO</name>
<evidence type="ECO:0000256" key="1">
    <source>
        <dbReference type="SAM" id="MobiDB-lite"/>
    </source>
</evidence>
<dbReference type="AlphaFoldDB" id="A0A1X0JQS4"/>
<dbReference type="EMBL" id="MVIM01000006">
    <property type="protein sequence ID" value="ORB65224.1"/>
    <property type="molecule type" value="Genomic_DNA"/>
</dbReference>
<feature type="signal peptide" evidence="2">
    <location>
        <begin position="1"/>
        <end position="34"/>
    </location>
</feature>
<evidence type="ECO:0000313" key="5">
    <source>
        <dbReference type="Proteomes" id="UP000192411"/>
    </source>
</evidence>
<feature type="compositionally biased region" description="Gly residues" evidence="1">
    <location>
        <begin position="138"/>
        <end position="149"/>
    </location>
</feature>
<dbReference type="Proteomes" id="UP000192411">
    <property type="component" value="Unassembled WGS sequence"/>
</dbReference>
<protein>
    <recommendedName>
        <fullName evidence="3">Haemophore haem-binding domain-containing protein</fullName>
    </recommendedName>
</protein>
<dbReference type="GO" id="GO:0020037">
    <property type="term" value="F:heme binding"/>
    <property type="evidence" value="ECO:0007669"/>
    <property type="project" value="InterPro"/>
</dbReference>
<keyword evidence="5" id="KW-1185">Reference proteome</keyword>
<feature type="chain" id="PRO_5039258896" description="Haemophore haem-binding domain-containing protein" evidence="2">
    <location>
        <begin position="35"/>
        <end position="160"/>
    </location>
</feature>
<dbReference type="InterPro" id="IPR038378">
    <property type="entry name" value="MHB_sf"/>
</dbReference>
<dbReference type="Gene3D" id="1.20.20.20">
    <property type="entry name" value="Haemophore, haem-binding domain"/>
    <property type="match status" value="1"/>
</dbReference>
<proteinExistence type="predicted"/>
<feature type="region of interest" description="Disordered" evidence="1">
    <location>
        <begin position="138"/>
        <end position="160"/>
    </location>
</feature>
<feature type="domain" description="Haemophore haem-binding" evidence="3">
    <location>
        <begin position="43"/>
        <end position="120"/>
    </location>
</feature>
<dbReference type="InterPro" id="IPR032407">
    <property type="entry name" value="MHB"/>
</dbReference>
<reference evidence="4 5" key="1">
    <citation type="submission" date="2017-02" db="EMBL/GenBank/DDBJ databases">
        <title>The new phylogeny of genus Mycobacterium.</title>
        <authorList>
            <person name="Tortoli E."/>
            <person name="Trovato A."/>
            <person name="Cirillo D.M."/>
        </authorList>
    </citation>
    <scope>NUCLEOTIDE SEQUENCE [LARGE SCALE GENOMIC DNA]</scope>
    <source>
        <strain evidence="4 5">DSM 44338</strain>
    </source>
</reference>
<evidence type="ECO:0000256" key="2">
    <source>
        <dbReference type="SAM" id="SignalP"/>
    </source>
</evidence>
<feature type="compositionally biased region" description="Low complexity" evidence="1">
    <location>
        <begin position="150"/>
        <end position="160"/>
    </location>
</feature>
<sequence length="160" mass="16484">MNEVLQYRWVRRRLGGATTAVAASCIVASVAAGAAVAQPPPPDPCSPAAVMRAHAAAMTRMADYLDSRPDVQQVFVDARSKATPQERHGVIQAFTENHPDVAAAFQNIHQPVKDLSARCGLPMGPGMMPDGMGPGGMAPGQMGPGGMGPGQMAPGAMPGQ</sequence>
<evidence type="ECO:0000313" key="4">
    <source>
        <dbReference type="EMBL" id="ORB65224.1"/>
    </source>
</evidence>
<dbReference type="RefSeq" id="WP_067395762.1">
    <property type="nucleotide sequence ID" value="NZ_MVIM01000006.1"/>
</dbReference>